<accession>A0A842IMJ2</accession>
<dbReference type="SUPFAM" id="SSF56214">
    <property type="entry name" value="4'-phosphopantetheinyl transferase"/>
    <property type="match status" value="1"/>
</dbReference>
<dbReference type="GO" id="GO:0008897">
    <property type="term" value="F:holo-[acyl-carrier-protein] synthase activity"/>
    <property type="evidence" value="ECO:0007669"/>
    <property type="project" value="InterPro"/>
</dbReference>
<dbReference type="Gene3D" id="3.90.470.20">
    <property type="entry name" value="4'-phosphopantetheinyl transferase domain"/>
    <property type="match status" value="1"/>
</dbReference>
<dbReference type="EMBL" id="JACLCP010000001">
    <property type="protein sequence ID" value="MBC2843951.1"/>
    <property type="molecule type" value="Genomic_DNA"/>
</dbReference>
<protein>
    <submittedName>
        <fullName evidence="3">4-phosphopantetheinyl transferase family protein</fullName>
    </submittedName>
</protein>
<evidence type="ECO:0000313" key="4">
    <source>
        <dbReference type="Proteomes" id="UP000533900"/>
    </source>
</evidence>
<dbReference type="GO" id="GO:0000287">
    <property type="term" value="F:magnesium ion binding"/>
    <property type="evidence" value="ECO:0007669"/>
    <property type="project" value="InterPro"/>
</dbReference>
<evidence type="ECO:0000256" key="1">
    <source>
        <dbReference type="ARBA" id="ARBA00022679"/>
    </source>
</evidence>
<comment type="caution">
    <text evidence="3">The sequence shown here is derived from an EMBL/GenBank/DDBJ whole genome shotgun (WGS) entry which is preliminary data.</text>
</comment>
<dbReference type="Pfam" id="PF01648">
    <property type="entry name" value="ACPS"/>
    <property type="match status" value="1"/>
</dbReference>
<organism evidence="3 4">
    <name type="scientific">Winogradskyella flava</name>
    <dbReference type="NCBI Taxonomy" id="1884876"/>
    <lineage>
        <taxon>Bacteria</taxon>
        <taxon>Pseudomonadati</taxon>
        <taxon>Bacteroidota</taxon>
        <taxon>Flavobacteriia</taxon>
        <taxon>Flavobacteriales</taxon>
        <taxon>Flavobacteriaceae</taxon>
        <taxon>Winogradskyella</taxon>
    </lineage>
</organism>
<proteinExistence type="predicted"/>
<sequence>MVGNDIVDLKEAEKASNWQRPRWLDKLFTISEKQLIHNSENPFVMVWRLWSMKEAAYKLFIQTNPSRFYNPKGFECSISDNSGVIEFKAFKCFVQTKITSNYIISEAHLEHQKLTSEIMKFTTADYNKQSKELKSRLMEFVGRLHHLKKNEFGVPTLYNGREALNVSLTHHGCYGAYAIG</sequence>
<evidence type="ECO:0000259" key="2">
    <source>
        <dbReference type="Pfam" id="PF01648"/>
    </source>
</evidence>
<feature type="domain" description="4'-phosphopantetheinyl transferase" evidence="2">
    <location>
        <begin position="2"/>
        <end position="84"/>
    </location>
</feature>
<dbReference type="InterPro" id="IPR037143">
    <property type="entry name" value="4-PPantetheinyl_Trfase_dom_sf"/>
</dbReference>
<keyword evidence="1 3" id="KW-0808">Transferase</keyword>
<dbReference type="RefSeq" id="WP_185787657.1">
    <property type="nucleotide sequence ID" value="NZ_JACLCP010000001.1"/>
</dbReference>
<name>A0A842IMJ2_9FLAO</name>
<dbReference type="AlphaFoldDB" id="A0A842IMJ2"/>
<reference evidence="3" key="1">
    <citation type="submission" date="2020-08" db="EMBL/GenBank/DDBJ databases">
        <title>Winogradskyella ouciana sp. nov., isolated from the hadal seawater of the Mariana Trench.</title>
        <authorList>
            <person name="He X."/>
        </authorList>
    </citation>
    <scope>NUCLEOTIDE SEQUENCE [LARGE SCALE GENOMIC DNA]</scope>
    <source>
        <strain evidence="3">KCTC 52348</strain>
    </source>
</reference>
<dbReference type="InterPro" id="IPR008278">
    <property type="entry name" value="4-PPantetheinyl_Trfase_dom"/>
</dbReference>
<gene>
    <name evidence="3" type="ORF">H7F21_02520</name>
</gene>
<dbReference type="Proteomes" id="UP000533900">
    <property type="component" value="Unassembled WGS sequence"/>
</dbReference>
<keyword evidence="4" id="KW-1185">Reference proteome</keyword>
<evidence type="ECO:0000313" key="3">
    <source>
        <dbReference type="EMBL" id="MBC2843951.1"/>
    </source>
</evidence>